<dbReference type="Pfam" id="PF00560">
    <property type="entry name" value="LRR_1"/>
    <property type="match status" value="2"/>
</dbReference>
<comment type="similarity">
    <text evidence="11">Belongs to the polygalacturonase-inhibiting protein family.</text>
</comment>
<evidence type="ECO:0000256" key="6">
    <source>
        <dbReference type="ARBA" id="ARBA00022729"/>
    </source>
</evidence>
<keyword evidence="3" id="KW-0134">Cell wall</keyword>
<dbReference type="InterPro" id="IPR032675">
    <property type="entry name" value="LRR_dom_sf"/>
</dbReference>
<dbReference type="GO" id="GO:0016020">
    <property type="term" value="C:membrane"/>
    <property type="evidence" value="ECO:0007669"/>
    <property type="project" value="UniProtKB-SubCell"/>
</dbReference>
<evidence type="ECO:0000256" key="4">
    <source>
        <dbReference type="ARBA" id="ARBA00022525"/>
    </source>
</evidence>
<keyword evidence="5" id="KW-0433">Leucine-rich repeat</keyword>
<keyword evidence="16" id="KW-1185">Reference proteome</keyword>
<feature type="domain" description="Leucine-rich repeat-containing N-terminal plant-type" evidence="13">
    <location>
        <begin position="27"/>
        <end position="65"/>
    </location>
</feature>
<keyword evidence="9" id="KW-0472">Membrane</keyword>
<dbReference type="InterPro" id="IPR001611">
    <property type="entry name" value="Leu-rich_rpt"/>
</dbReference>
<evidence type="ECO:0000256" key="3">
    <source>
        <dbReference type="ARBA" id="ARBA00022512"/>
    </source>
</evidence>
<comment type="subcellular location">
    <subcellularLocation>
        <location evidence="1">Membrane</location>
        <topology evidence="1">Peripheral membrane protein</topology>
    </subcellularLocation>
    <subcellularLocation>
        <location evidence="2">Secreted</location>
        <location evidence="2">Cell wall</location>
    </subcellularLocation>
</comment>
<evidence type="ECO:0000256" key="7">
    <source>
        <dbReference type="ARBA" id="ARBA00022737"/>
    </source>
</evidence>
<keyword evidence="6 12" id="KW-0732">Signal</keyword>
<name>A0AAN9SME7_PSOTE</name>
<proteinExistence type="inferred from homology"/>
<feature type="chain" id="PRO_5042902802" description="Polygalacturonase-inhibiting protein" evidence="12">
    <location>
        <begin position="23"/>
        <end position="336"/>
    </location>
</feature>
<sequence length="336" mass="37384">MSRLISISILILIVLSVSPALSELCNPEDKQVLFQIKKELGNPSSLSSWLPSTDCCNDWVGVSCSFQTHPNRVKNLQLYNLNLPKPYLIPLSIGNLPYLEFIAITNNPNIVGTIPPTITKLTKLRDLYIRDTNISGHIPHFLSQIKTLRFIDFSNNKLSGNLPSWLPSLPNLYAISFENNRISGTIPASFGSFSKSFALMMLSNNRLTGKLPATLAKLNLKIVNLSQNKLEGDASMLFGSWKRTENINLANNMFAFDLGKVGLSKMLESLHLSHNRIYGILPKELTSLKSLIWLDVSYNNLCGQIPQGGKLQTFDASFYAHNKCLCGSPLPSCKHF</sequence>
<dbReference type="FunFam" id="3.80.10.10:FF:000400">
    <property type="entry name" value="Nuclear pore complex protein NUP107"/>
    <property type="match status" value="1"/>
</dbReference>
<evidence type="ECO:0000256" key="12">
    <source>
        <dbReference type="SAM" id="SignalP"/>
    </source>
</evidence>
<keyword evidence="10" id="KW-1015">Disulfide bond</keyword>
<dbReference type="SUPFAM" id="SSF52058">
    <property type="entry name" value="L domain-like"/>
    <property type="match status" value="1"/>
</dbReference>
<accession>A0AAN9SME7</accession>
<gene>
    <name evidence="15" type="ORF">VNO78_11434</name>
</gene>
<evidence type="ECO:0008006" key="17">
    <source>
        <dbReference type="Google" id="ProtNLM"/>
    </source>
</evidence>
<dbReference type="EMBL" id="JAYMYS010000003">
    <property type="protein sequence ID" value="KAK7400233.1"/>
    <property type="molecule type" value="Genomic_DNA"/>
</dbReference>
<dbReference type="PANTHER" id="PTHR48059">
    <property type="entry name" value="POLYGALACTURONASE INHIBITOR 1"/>
    <property type="match status" value="1"/>
</dbReference>
<evidence type="ECO:0000256" key="9">
    <source>
        <dbReference type="ARBA" id="ARBA00023136"/>
    </source>
</evidence>
<keyword evidence="8" id="KW-0611">Plant defense</keyword>
<evidence type="ECO:0000256" key="2">
    <source>
        <dbReference type="ARBA" id="ARBA00004191"/>
    </source>
</evidence>
<dbReference type="InterPro" id="IPR013210">
    <property type="entry name" value="LRR_N_plant-typ"/>
</dbReference>
<organism evidence="15 16">
    <name type="scientific">Psophocarpus tetragonolobus</name>
    <name type="common">Winged bean</name>
    <name type="synonym">Dolichos tetragonolobus</name>
    <dbReference type="NCBI Taxonomy" id="3891"/>
    <lineage>
        <taxon>Eukaryota</taxon>
        <taxon>Viridiplantae</taxon>
        <taxon>Streptophyta</taxon>
        <taxon>Embryophyta</taxon>
        <taxon>Tracheophyta</taxon>
        <taxon>Spermatophyta</taxon>
        <taxon>Magnoliopsida</taxon>
        <taxon>eudicotyledons</taxon>
        <taxon>Gunneridae</taxon>
        <taxon>Pentapetalae</taxon>
        <taxon>rosids</taxon>
        <taxon>fabids</taxon>
        <taxon>Fabales</taxon>
        <taxon>Fabaceae</taxon>
        <taxon>Papilionoideae</taxon>
        <taxon>50 kb inversion clade</taxon>
        <taxon>NPAAA clade</taxon>
        <taxon>indigoferoid/millettioid clade</taxon>
        <taxon>Phaseoleae</taxon>
        <taxon>Psophocarpus</taxon>
    </lineage>
</organism>
<evidence type="ECO:0000256" key="11">
    <source>
        <dbReference type="ARBA" id="ARBA00038043"/>
    </source>
</evidence>
<dbReference type="Pfam" id="PF08263">
    <property type="entry name" value="LRRNT_2"/>
    <property type="match status" value="1"/>
</dbReference>
<evidence type="ECO:0000256" key="1">
    <source>
        <dbReference type="ARBA" id="ARBA00004170"/>
    </source>
</evidence>
<evidence type="ECO:0000256" key="8">
    <source>
        <dbReference type="ARBA" id="ARBA00022821"/>
    </source>
</evidence>
<keyword evidence="7" id="KW-0677">Repeat</keyword>
<dbReference type="InterPro" id="IPR051848">
    <property type="entry name" value="PGIP"/>
</dbReference>
<dbReference type="PANTHER" id="PTHR48059:SF24">
    <property type="entry name" value="POLYGALACTURONASE INHIBITOR"/>
    <property type="match status" value="1"/>
</dbReference>
<protein>
    <recommendedName>
        <fullName evidence="17">Polygalacturonase-inhibiting protein</fullName>
    </recommendedName>
</protein>
<evidence type="ECO:0000259" key="13">
    <source>
        <dbReference type="Pfam" id="PF08263"/>
    </source>
</evidence>
<feature type="domain" description="EGF-like" evidence="14">
    <location>
        <begin position="66"/>
        <end position="190"/>
    </location>
</feature>
<keyword evidence="4" id="KW-0964">Secreted</keyword>
<evidence type="ECO:0000256" key="5">
    <source>
        <dbReference type="ARBA" id="ARBA00022614"/>
    </source>
</evidence>
<dbReference type="AlphaFoldDB" id="A0AAN9SME7"/>
<dbReference type="Gene3D" id="3.80.10.10">
    <property type="entry name" value="Ribonuclease Inhibitor"/>
    <property type="match status" value="1"/>
</dbReference>
<dbReference type="Proteomes" id="UP001386955">
    <property type="component" value="Unassembled WGS sequence"/>
</dbReference>
<feature type="signal peptide" evidence="12">
    <location>
        <begin position="1"/>
        <end position="22"/>
    </location>
</feature>
<dbReference type="GO" id="GO:0006952">
    <property type="term" value="P:defense response"/>
    <property type="evidence" value="ECO:0007669"/>
    <property type="project" value="UniProtKB-KW"/>
</dbReference>
<reference evidence="15 16" key="1">
    <citation type="submission" date="2024-01" db="EMBL/GenBank/DDBJ databases">
        <title>The genomes of 5 underutilized Papilionoideae crops provide insights into root nodulation and disease resistanc.</title>
        <authorList>
            <person name="Jiang F."/>
        </authorList>
    </citation>
    <scope>NUCLEOTIDE SEQUENCE [LARGE SCALE GENOMIC DNA]</scope>
    <source>
        <strain evidence="15">DUOXIRENSHENG_FW03</strain>
        <tissue evidence="15">Leaves</tissue>
    </source>
</reference>
<evidence type="ECO:0000259" key="14">
    <source>
        <dbReference type="Pfam" id="PF24141"/>
    </source>
</evidence>
<evidence type="ECO:0000313" key="16">
    <source>
        <dbReference type="Proteomes" id="UP001386955"/>
    </source>
</evidence>
<evidence type="ECO:0000313" key="15">
    <source>
        <dbReference type="EMBL" id="KAK7400233.1"/>
    </source>
</evidence>
<dbReference type="InterPro" id="IPR057013">
    <property type="entry name" value="LRR_ComC"/>
</dbReference>
<dbReference type="Pfam" id="PF24141">
    <property type="entry name" value="LRR_ComC"/>
    <property type="match status" value="1"/>
</dbReference>
<comment type="caution">
    <text evidence="15">The sequence shown here is derived from an EMBL/GenBank/DDBJ whole genome shotgun (WGS) entry which is preliminary data.</text>
</comment>
<evidence type="ECO:0000256" key="10">
    <source>
        <dbReference type="ARBA" id="ARBA00023157"/>
    </source>
</evidence>